<dbReference type="PANTHER" id="PTHR39468">
    <property type="entry name" value="CHROMOSOME 7, WHOLE GENOME SHOTGUN SEQUENCE"/>
    <property type="match status" value="1"/>
</dbReference>
<evidence type="ECO:0000313" key="3">
    <source>
        <dbReference type="EMBL" id="EOA84898.1"/>
    </source>
</evidence>
<dbReference type="RefSeq" id="XP_008027084.1">
    <property type="nucleotide sequence ID" value="XM_008028893.1"/>
</dbReference>
<dbReference type="eggNOG" id="ENOG502S7AT">
    <property type="taxonomic scope" value="Eukaryota"/>
</dbReference>
<keyword evidence="4" id="KW-1185">Reference proteome</keyword>
<evidence type="ECO:0000259" key="2">
    <source>
        <dbReference type="Pfam" id="PF19189"/>
    </source>
</evidence>
<feature type="compositionally biased region" description="Basic and acidic residues" evidence="1">
    <location>
        <begin position="513"/>
        <end position="527"/>
    </location>
</feature>
<dbReference type="GeneID" id="19404743"/>
<sequence>MSACSSTVRAVSRSRVPPLKTLLPFLYQTTTIQQWQPATRPIARRNITSRSRSNDGDDIPFEADNLPPPIDQAPRKTTITGTERAAFQKLYKKFNTEGRQQKEKDHIVELDQIADEYYEDDEDNSKPSLDEIFDEAMRGDARLRASRTPLLRPKTGAQPGKDALDSSEIEPGKARSSRGKAAGVDTAPFKEMRSAERERIDKLIRDAPTDRALWEVLEREVFAKVRQLNLDNIGTTKGGEAATESTSTSKNSNTESRPTNKPEMPPLEQRILFKNYAHHLVTAVAVLRSEFPASPLPLSILPTVKSLGRSSHALGATTILYKNLLRTAWIQQSSYATIDTLLTDMDNNAIEFDPDILVILDHIIKENNQARGGVLGREIQMVYNMDMSIDGVGKLVAWRRIVAERLGFKNDGMRTTSDVVRRVPQQKRKTSTSAPADRDNAEVQGKRDAPDAQDNGPLAGSTDVSSTDVSSADVSSTDVSSTDVSSADVSSTDAEADTAAEPSNQENNTPPVEESKDHPPSIDDNHDAPTSPEKIIS</sequence>
<name>R0JV44_EXST2</name>
<proteinExistence type="predicted"/>
<feature type="region of interest" description="Disordered" evidence="1">
    <location>
        <begin position="43"/>
        <end position="77"/>
    </location>
</feature>
<accession>R0JV44</accession>
<reference evidence="3 4" key="2">
    <citation type="journal article" date="2013" name="PLoS Genet.">
        <title>Comparative genome structure, secondary metabolite, and effector coding capacity across Cochliobolus pathogens.</title>
        <authorList>
            <person name="Condon B.J."/>
            <person name="Leng Y."/>
            <person name="Wu D."/>
            <person name="Bushley K.E."/>
            <person name="Ohm R.A."/>
            <person name="Otillar R."/>
            <person name="Martin J."/>
            <person name="Schackwitz W."/>
            <person name="Grimwood J."/>
            <person name="MohdZainudin N."/>
            <person name="Xue C."/>
            <person name="Wang R."/>
            <person name="Manning V.A."/>
            <person name="Dhillon B."/>
            <person name="Tu Z.J."/>
            <person name="Steffenson B.J."/>
            <person name="Salamov A."/>
            <person name="Sun H."/>
            <person name="Lowry S."/>
            <person name="LaButti K."/>
            <person name="Han J."/>
            <person name="Copeland A."/>
            <person name="Lindquist E."/>
            <person name="Barry K."/>
            <person name="Schmutz J."/>
            <person name="Baker S.E."/>
            <person name="Ciuffetti L.M."/>
            <person name="Grigoriev I.V."/>
            <person name="Zhong S."/>
            <person name="Turgeon B.G."/>
        </authorList>
    </citation>
    <scope>NUCLEOTIDE SEQUENCE [LARGE SCALE GENOMIC DNA]</scope>
    <source>
        <strain evidence="4">28A</strain>
    </source>
</reference>
<dbReference type="PANTHER" id="PTHR39468:SF1">
    <property type="entry name" value="MTF2-LIKE C-TERMINAL DOMAIN-CONTAINING PROTEIN"/>
    <property type="match status" value="1"/>
</dbReference>
<organism evidence="3 4">
    <name type="scientific">Exserohilum turcicum (strain 28A)</name>
    <name type="common">Northern leaf blight fungus</name>
    <name type="synonym">Setosphaeria turcica</name>
    <dbReference type="NCBI Taxonomy" id="671987"/>
    <lineage>
        <taxon>Eukaryota</taxon>
        <taxon>Fungi</taxon>
        <taxon>Dikarya</taxon>
        <taxon>Ascomycota</taxon>
        <taxon>Pezizomycotina</taxon>
        <taxon>Dothideomycetes</taxon>
        <taxon>Pleosporomycetidae</taxon>
        <taxon>Pleosporales</taxon>
        <taxon>Pleosporineae</taxon>
        <taxon>Pleosporaceae</taxon>
        <taxon>Exserohilum</taxon>
    </lineage>
</organism>
<feature type="domain" description="Mtf2-like C-terminal" evidence="2">
    <location>
        <begin position="191"/>
        <end position="374"/>
    </location>
</feature>
<dbReference type="InterPro" id="IPR043837">
    <property type="entry name" value="Mtf2-like_C"/>
</dbReference>
<feature type="compositionally biased region" description="Polar residues" evidence="1">
    <location>
        <begin position="501"/>
        <end position="510"/>
    </location>
</feature>
<protein>
    <recommendedName>
        <fullName evidence="2">Mtf2-like C-terminal domain-containing protein</fullName>
    </recommendedName>
</protein>
<feature type="region of interest" description="Disordered" evidence="1">
    <location>
        <begin position="417"/>
        <end position="537"/>
    </location>
</feature>
<feature type="compositionally biased region" description="Low complexity" evidence="1">
    <location>
        <begin position="243"/>
        <end position="256"/>
    </location>
</feature>
<feature type="region of interest" description="Disordered" evidence="1">
    <location>
        <begin position="145"/>
        <end position="186"/>
    </location>
</feature>
<dbReference type="STRING" id="671987.R0JV44"/>
<evidence type="ECO:0000313" key="4">
    <source>
        <dbReference type="Proteomes" id="UP000016935"/>
    </source>
</evidence>
<reference evidence="3 4" key="1">
    <citation type="journal article" date="2012" name="PLoS Pathog.">
        <title>Diverse lifestyles and strategies of plant pathogenesis encoded in the genomes of eighteen Dothideomycetes fungi.</title>
        <authorList>
            <person name="Ohm R.A."/>
            <person name="Feau N."/>
            <person name="Henrissat B."/>
            <person name="Schoch C.L."/>
            <person name="Horwitz B.A."/>
            <person name="Barry K.W."/>
            <person name="Condon B.J."/>
            <person name="Copeland A.C."/>
            <person name="Dhillon B."/>
            <person name="Glaser F."/>
            <person name="Hesse C.N."/>
            <person name="Kosti I."/>
            <person name="LaButti K."/>
            <person name="Lindquist E.A."/>
            <person name="Lucas S."/>
            <person name="Salamov A.A."/>
            <person name="Bradshaw R.E."/>
            <person name="Ciuffetti L."/>
            <person name="Hamelin R.C."/>
            <person name="Kema G.H.J."/>
            <person name="Lawrence C."/>
            <person name="Scott J.A."/>
            <person name="Spatafora J.W."/>
            <person name="Turgeon B.G."/>
            <person name="de Wit P.J.G.M."/>
            <person name="Zhong S."/>
            <person name="Goodwin S.B."/>
            <person name="Grigoriev I.V."/>
        </authorList>
    </citation>
    <scope>NUCLEOTIDE SEQUENCE [LARGE SCALE GENOMIC DNA]</scope>
    <source>
        <strain evidence="4">28A</strain>
    </source>
</reference>
<feature type="compositionally biased region" description="Low complexity" evidence="1">
    <location>
        <begin position="461"/>
        <end position="500"/>
    </location>
</feature>
<evidence type="ECO:0000256" key="1">
    <source>
        <dbReference type="SAM" id="MobiDB-lite"/>
    </source>
</evidence>
<dbReference type="InterPro" id="IPR040009">
    <property type="entry name" value="Mtf2/C5D6.12-like"/>
</dbReference>
<dbReference type="Proteomes" id="UP000016935">
    <property type="component" value="Unassembled WGS sequence"/>
</dbReference>
<dbReference type="AlphaFoldDB" id="R0JV44"/>
<feature type="region of interest" description="Disordered" evidence="1">
    <location>
        <begin position="234"/>
        <end position="265"/>
    </location>
</feature>
<dbReference type="OrthoDB" id="2444174at2759"/>
<dbReference type="HOGENOM" id="CLU_022611_0_0_1"/>
<dbReference type="Pfam" id="PF19189">
    <property type="entry name" value="Mtf2"/>
    <property type="match status" value="1"/>
</dbReference>
<feature type="compositionally biased region" description="Basic and acidic residues" evidence="1">
    <location>
        <begin position="436"/>
        <end position="450"/>
    </location>
</feature>
<dbReference type="EMBL" id="KB908703">
    <property type="protein sequence ID" value="EOA84898.1"/>
    <property type="molecule type" value="Genomic_DNA"/>
</dbReference>
<gene>
    <name evidence="3" type="ORF">SETTUDRAFT_42095</name>
</gene>
<dbReference type="GO" id="GO:0005739">
    <property type="term" value="C:mitochondrion"/>
    <property type="evidence" value="ECO:0007669"/>
    <property type="project" value="InterPro"/>
</dbReference>